<gene>
    <name evidence="10" type="ORF">GCM10023187_22010</name>
</gene>
<feature type="domain" description="N-(5'phosphoribosyl) anthranilate isomerase (PRAI)" evidence="9">
    <location>
        <begin position="8"/>
        <end position="196"/>
    </location>
</feature>
<comment type="caution">
    <text evidence="10">The sequence shown here is derived from an EMBL/GenBank/DDBJ whole genome shotgun (WGS) entry which is preliminary data.</text>
</comment>
<evidence type="ECO:0000256" key="4">
    <source>
        <dbReference type="ARBA" id="ARBA00022272"/>
    </source>
</evidence>
<evidence type="ECO:0000256" key="3">
    <source>
        <dbReference type="ARBA" id="ARBA00012572"/>
    </source>
</evidence>
<keyword evidence="6" id="KW-0822">Tryptophan biosynthesis</keyword>
<dbReference type="InterPro" id="IPR011060">
    <property type="entry name" value="RibuloseP-bd_barrel"/>
</dbReference>
<dbReference type="PANTHER" id="PTHR42894:SF1">
    <property type="entry name" value="N-(5'-PHOSPHORIBOSYL)ANTHRANILATE ISOMERASE"/>
    <property type="match status" value="1"/>
</dbReference>
<dbReference type="InterPro" id="IPR013785">
    <property type="entry name" value="Aldolase_TIM"/>
</dbReference>
<dbReference type="RefSeq" id="WP_345266935.1">
    <property type="nucleotide sequence ID" value="NZ_BAABHB010000003.1"/>
</dbReference>
<proteinExistence type="predicted"/>
<dbReference type="InterPro" id="IPR001240">
    <property type="entry name" value="PRAI_dom"/>
</dbReference>
<dbReference type="PANTHER" id="PTHR42894">
    <property type="entry name" value="N-(5'-PHOSPHORIBOSYL)ANTHRANILATE ISOMERASE"/>
    <property type="match status" value="1"/>
</dbReference>
<comment type="catalytic activity">
    <reaction evidence="1">
        <text>N-(5-phospho-beta-D-ribosyl)anthranilate = 1-(2-carboxyphenylamino)-1-deoxy-D-ribulose 5-phosphate</text>
        <dbReference type="Rhea" id="RHEA:21540"/>
        <dbReference type="ChEBI" id="CHEBI:18277"/>
        <dbReference type="ChEBI" id="CHEBI:58613"/>
        <dbReference type="EC" id="5.3.1.24"/>
    </reaction>
</comment>
<dbReference type="EMBL" id="BAABHB010000003">
    <property type="protein sequence ID" value="GAA4404535.1"/>
    <property type="molecule type" value="Genomic_DNA"/>
</dbReference>
<dbReference type="EC" id="5.3.1.24" evidence="3"/>
<reference evidence="11" key="1">
    <citation type="journal article" date="2019" name="Int. J. Syst. Evol. Microbiol.">
        <title>The Global Catalogue of Microorganisms (GCM) 10K type strain sequencing project: providing services to taxonomists for standard genome sequencing and annotation.</title>
        <authorList>
            <consortium name="The Broad Institute Genomics Platform"/>
            <consortium name="The Broad Institute Genome Sequencing Center for Infectious Disease"/>
            <person name="Wu L."/>
            <person name="Ma J."/>
        </authorList>
    </citation>
    <scope>NUCLEOTIDE SEQUENCE [LARGE SCALE GENOMIC DNA]</scope>
    <source>
        <strain evidence="11">JCM 17925</strain>
    </source>
</reference>
<dbReference type="Proteomes" id="UP001500936">
    <property type="component" value="Unassembled WGS sequence"/>
</dbReference>
<accession>A0ABP8KDT8</accession>
<dbReference type="SUPFAM" id="SSF51366">
    <property type="entry name" value="Ribulose-phoshate binding barrel"/>
    <property type="match status" value="1"/>
</dbReference>
<keyword evidence="5" id="KW-0028">Amino-acid biosynthesis</keyword>
<name>A0ABP8KDT8_9BACT</name>
<keyword evidence="8" id="KW-0413">Isomerase</keyword>
<evidence type="ECO:0000256" key="8">
    <source>
        <dbReference type="ARBA" id="ARBA00023235"/>
    </source>
</evidence>
<sequence>MALKTLVKISNVTNLSDARYCAGMGVDMLGFSMDAGAEQYVEPAKFQEIRSWVAGVQIVGETTADDPAAINRLLDVYQPDMLQLEDPALLPYVTLFNRPVILKAELGLLTLEQLEAIMATSHAGIDFFLLEGKAGISLDDDLHTALYHLATRYPLLLGAGITAANVHELLNALPIKGIALQGGDEIRPGNKEFGELMDILEAIDVDE</sequence>
<evidence type="ECO:0000256" key="1">
    <source>
        <dbReference type="ARBA" id="ARBA00001164"/>
    </source>
</evidence>
<keyword evidence="11" id="KW-1185">Reference proteome</keyword>
<dbReference type="InterPro" id="IPR044643">
    <property type="entry name" value="TrpF_fam"/>
</dbReference>
<evidence type="ECO:0000256" key="5">
    <source>
        <dbReference type="ARBA" id="ARBA00022605"/>
    </source>
</evidence>
<dbReference type="Pfam" id="PF00697">
    <property type="entry name" value="PRAI"/>
    <property type="match status" value="1"/>
</dbReference>
<evidence type="ECO:0000256" key="6">
    <source>
        <dbReference type="ARBA" id="ARBA00022822"/>
    </source>
</evidence>
<evidence type="ECO:0000256" key="7">
    <source>
        <dbReference type="ARBA" id="ARBA00023141"/>
    </source>
</evidence>
<comment type="pathway">
    <text evidence="2">Amino-acid biosynthesis; L-tryptophan biosynthesis; L-tryptophan from chorismate: step 3/5.</text>
</comment>
<evidence type="ECO:0000313" key="11">
    <source>
        <dbReference type="Proteomes" id="UP001500936"/>
    </source>
</evidence>
<evidence type="ECO:0000259" key="9">
    <source>
        <dbReference type="Pfam" id="PF00697"/>
    </source>
</evidence>
<keyword evidence="7" id="KW-0057">Aromatic amino acid biosynthesis</keyword>
<protein>
    <recommendedName>
        <fullName evidence="4">N-(5'-phosphoribosyl)anthranilate isomerase</fullName>
        <ecNumber evidence="3">5.3.1.24</ecNumber>
    </recommendedName>
</protein>
<evidence type="ECO:0000256" key="2">
    <source>
        <dbReference type="ARBA" id="ARBA00004664"/>
    </source>
</evidence>
<organism evidence="10 11">
    <name type="scientific">Nibrella viscosa</name>
    <dbReference type="NCBI Taxonomy" id="1084524"/>
    <lineage>
        <taxon>Bacteria</taxon>
        <taxon>Pseudomonadati</taxon>
        <taxon>Bacteroidota</taxon>
        <taxon>Cytophagia</taxon>
        <taxon>Cytophagales</taxon>
        <taxon>Spirosomataceae</taxon>
        <taxon>Nibrella</taxon>
    </lineage>
</organism>
<dbReference type="Gene3D" id="3.20.20.70">
    <property type="entry name" value="Aldolase class I"/>
    <property type="match status" value="1"/>
</dbReference>
<evidence type="ECO:0000313" key="10">
    <source>
        <dbReference type="EMBL" id="GAA4404535.1"/>
    </source>
</evidence>